<gene>
    <name evidence="2" type="ORF">SEVIR_8G245466v2</name>
</gene>
<dbReference type="Proteomes" id="UP000298652">
    <property type="component" value="Chromosome 8"/>
</dbReference>
<accession>A0A4V6D6U1</accession>
<dbReference type="EMBL" id="CM016559">
    <property type="protein sequence ID" value="TKW02446.1"/>
    <property type="molecule type" value="Genomic_DNA"/>
</dbReference>
<reference evidence="2" key="1">
    <citation type="submission" date="2019-03" db="EMBL/GenBank/DDBJ databases">
        <title>WGS assembly of Setaria viridis.</title>
        <authorList>
            <person name="Huang P."/>
            <person name="Jenkins J."/>
            <person name="Grimwood J."/>
            <person name="Barry K."/>
            <person name="Healey A."/>
            <person name="Mamidi S."/>
            <person name="Sreedasyam A."/>
            <person name="Shu S."/>
            <person name="Feldman M."/>
            <person name="Wu J."/>
            <person name="Yu Y."/>
            <person name="Chen C."/>
            <person name="Johnson J."/>
            <person name="Rokhsar D."/>
            <person name="Baxter I."/>
            <person name="Schmutz J."/>
            <person name="Brutnell T."/>
            <person name="Kellogg E."/>
        </authorList>
    </citation>
    <scope>NUCLEOTIDE SEQUENCE [LARGE SCALE GENOMIC DNA]</scope>
</reference>
<evidence type="ECO:0008006" key="4">
    <source>
        <dbReference type="Google" id="ProtNLM"/>
    </source>
</evidence>
<sequence length="58" mass="6487">MCQKPASTVVFLVAECFFTALGTDVFCGVQYVCRVLLSKQCTRQTPRHSAYILFPVVL</sequence>
<name>A0A4V6D6U1_SETVI</name>
<protein>
    <recommendedName>
        <fullName evidence="4">Secreted protein</fullName>
    </recommendedName>
</protein>
<organism evidence="2 3">
    <name type="scientific">Setaria viridis</name>
    <name type="common">Green bristlegrass</name>
    <name type="synonym">Setaria italica subsp. viridis</name>
    <dbReference type="NCBI Taxonomy" id="4556"/>
    <lineage>
        <taxon>Eukaryota</taxon>
        <taxon>Viridiplantae</taxon>
        <taxon>Streptophyta</taxon>
        <taxon>Embryophyta</taxon>
        <taxon>Tracheophyta</taxon>
        <taxon>Spermatophyta</taxon>
        <taxon>Magnoliopsida</taxon>
        <taxon>Liliopsida</taxon>
        <taxon>Poales</taxon>
        <taxon>Poaceae</taxon>
        <taxon>PACMAD clade</taxon>
        <taxon>Panicoideae</taxon>
        <taxon>Panicodae</taxon>
        <taxon>Paniceae</taxon>
        <taxon>Cenchrinae</taxon>
        <taxon>Setaria</taxon>
    </lineage>
</organism>
<feature type="signal peptide" evidence="1">
    <location>
        <begin position="1"/>
        <end position="22"/>
    </location>
</feature>
<dbReference type="Gramene" id="TKW02446">
    <property type="protein sequence ID" value="TKW02446"/>
    <property type="gene ID" value="SEVIR_8G245466v2"/>
</dbReference>
<dbReference type="AlphaFoldDB" id="A0A4V6D6U1"/>
<evidence type="ECO:0000313" key="3">
    <source>
        <dbReference type="Proteomes" id="UP000298652"/>
    </source>
</evidence>
<keyword evidence="3" id="KW-1185">Reference proteome</keyword>
<proteinExistence type="predicted"/>
<keyword evidence="1" id="KW-0732">Signal</keyword>
<evidence type="ECO:0000256" key="1">
    <source>
        <dbReference type="SAM" id="SignalP"/>
    </source>
</evidence>
<feature type="chain" id="PRO_5020295368" description="Secreted protein" evidence="1">
    <location>
        <begin position="23"/>
        <end position="58"/>
    </location>
</feature>
<evidence type="ECO:0000313" key="2">
    <source>
        <dbReference type="EMBL" id="TKW02446.1"/>
    </source>
</evidence>